<dbReference type="RefSeq" id="WP_099152364.1">
    <property type="nucleotide sequence ID" value="NZ_PDUD01000026.1"/>
</dbReference>
<evidence type="ECO:0000313" key="1">
    <source>
        <dbReference type="EMBL" id="PHN04338.1"/>
    </source>
</evidence>
<evidence type="ECO:0000313" key="2">
    <source>
        <dbReference type="Proteomes" id="UP000223913"/>
    </source>
</evidence>
<keyword evidence="2" id="KW-1185">Reference proteome</keyword>
<dbReference type="AlphaFoldDB" id="A0A2D0N7G4"/>
<gene>
    <name evidence="1" type="ORF">CRP01_22515</name>
</gene>
<dbReference type="Proteomes" id="UP000223913">
    <property type="component" value="Unassembled WGS sequence"/>
</dbReference>
<name>A0A2D0N7G4_FLAN2</name>
<accession>A0A2D0N7G4</accession>
<comment type="caution">
    <text evidence="1">The sequence shown here is derived from an EMBL/GenBank/DDBJ whole genome shotgun (WGS) entry which is preliminary data.</text>
</comment>
<organism evidence="1 2">
    <name type="scientific">Flavilitoribacter nigricans (strain ATCC 23147 / DSM 23189 / NBRC 102662 / NCIMB 1420 / SS-2)</name>
    <name type="common">Lewinella nigricans</name>
    <dbReference type="NCBI Taxonomy" id="1122177"/>
    <lineage>
        <taxon>Bacteria</taxon>
        <taxon>Pseudomonadati</taxon>
        <taxon>Bacteroidota</taxon>
        <taxon>Saprospiria</taxon>
        <taxon>Saprospirales</taxon>
        <taxon>Lewinellaceae</taxon>
        <taxon>Flavilitoribacter</taxon>
    </lineage>
</organism>
<proteinExistence type="predicted"/>
<reference evidence="1 2" key="1">
    <citation type="submission" date="2017-10" db="EMBL/GenBank/DDBJ databases">
        <title>The draft genome sequence of Lewinella nigricans NBRC 102662.</title>
        <authorList>
            <person name="Wang K."/>
        </authorList>
    </citation>
    <scope>NUCLEOTIDE SEQUENCE [LARGE SCALE GENOMIC DNA]</scope>
    <source>
        <strain evidence="1 2">NBRC 102662</strain>
    </source>
</reference>
<dbReference type="EMBL" id="PDUD01000026">
    <property type="protein sequence ID" value="PHN04338.1"/>
    <property type="molecule type" value="Genomic_DNA"/>
</dbReference>
<sequence>MQNNNVMLHSITPDELKELLREMIREEFQEINYEIQRVIGEDDLVSTGTAGKLLGVCSKQLRYLIQEGHFTVFHCALPKSRNQK</sequence>
<protein>
    <submittedName>
        <fullName evidence="1">Uncharacterized protein</fullName>
    </submittedName>
</protein>